<evidence type="ECO:0000313" key="6">
    <source>
        <dbReference type="Proteomes" id="UP000065807"/>
    </source>
</evidence>
<dbReference type="Gene3D" id="3.30.70.100">
    <property type="match status" value="1"/>
</dbReference>
<keyword evidence="6" id="KW-1185">Reference proteome</keyword>
<dbReference type="InterPro" id="IPR006121">
    <property type="entry name" value="HMA_dom"/>
</dbReference>
<dbReference type="AlphaFoldDB" id="A0A0K2SQA5"/>
<evidence type="ECO:0000256" key="3">
    <source>
        <dbReference type="ARBA" id="ARBA00023008"/>
    </source>
</evidence>
<dbReference type="Proteomes" id="UP000065807">
    <property type="component" value="Chromosome"/>
</dbReference>
<organism evidence="5 6">
    <name type="scientific">Limnochorda pilosa</name>
    <dbReference type="NCBI Taxonomy" id="1555112"/>
    <lineage>
        <taxon>Bacteria</taxon>
        <taxon>Bacillati</taxon>
        <taxon>Bacillota</taxon>
        <taxon>Limnochordia</taxon>
        <taxon>Limnochordales</taxon>
        <taxon>Limnochordaceae</taxon>
        <taxon>Limnochorda</taxon>
    </lineage>
</organism>
<dbReference type="PROSITE" id="PS50846">
    <property type="entry name" value="HMA_2"/>
    <property type="match status" value="1"/>
</dbReference>
<reference evidence="6" key="2">
    <citation type="journal article" date="2016" name="Int. J. Syst. Evol. Microbiol.">
        <title>Complete genome sequence and cell structure of Limnochorda pilosa, a Gram-negative spore-former within the phylum Firmicutes.</title>
        <authorList>
            <person name="Watanabe M."/>
            <person name="Kojima H."/>
            <person name="Fukui M."/>
        </authorList>
    </citation>
    <scope>NUCLEOTIDE SEQUENCE [LARGE SCALE GENOMIC DNA]</scope>
    <source>
        <strain evidence="6">HC45</strain>
    </source>
</reference>
<evidence type="ECO:0000313" key="5">
    <source>
        <dbReference type="EMBL" id="BAS29281.1"/>
    </source>
</evidence>
<dbReference type="Pfam" id="PF00403">
    <property type="entry name" value="HMA"/>
    <property type="match status" value="1"/>
</dbReference>
<name>A0A0K2SQA5_LIMPI</name>
<evidence type="ECO:0000256" key="1">
    <source>
        <dbReference type="ARBA" id="ARBA00022723"/>
    </source>
</evidence>
<reference evidence="6" key="1">
    <citation type="submission" date="2015-07" db="EMBL/GenBank/DDBJ databases">
        <title>Complete genome sequence and phylogenetic analysis of Limnochorda pilosa.</title>
        <authorList>
            <person name="Watanabe M."/>
            <person name="Kojima H."/>
            <person name="Fukui M."/>
        </authorList>
    </citation>
    <scope>NUCLEOTIDE SEQUENCE [LARGE SCALE GENOMIC DNA]</scope>
    <source>
        <strain evidence="6">HC45</strain>
    </source>
</reference>
<accession>A0A0K2SQA5</accession>
<dbReference type="GO" id="GO:0043682">
    <property type="term" value="F:P-type divalent copper transporter activity"/>
    <property type="evidence" value="ECO:0007669"/>
    <property type="project" value="TreeGrafter"/>
</dbReference>
<dbReference type="InterPro" id="IPR036163">
    <property type="entry name" value="HMA_dom_sf"/>
</dbReference>
<dbReference type="InterPro" id="IPR017969">
    <property type="entry name" value="Heavy-metal-associated_CS"/>
</dbReference>
<dbReference type="FunFam" id="3.30.70.100:FF:000005">
    <property type="entry name" value="Copper-exporting P-type ATPase A"/>
    <property type="match status" value="1"/>
</dbReference>
<dbReference type="CDD" id="cd00371">
    <property type="entry name" value="HMA"/>
    <property type="match status" value="1"/>
</dbReference>
<dbReference type="STRING" id="1555112.LIP_3469"/>
<keyword evidence="3" id="KW-0186">Copper</keyword>
<keyword evidence="1" id="KW-0479">Metal-binding</keyword>
<dbReference type="GO" id="GO:0005507">
    <property type="term" value="F:copper ion binding"/>
    <property type="evidence" value="ECO:0007669"/>
    <property type="project" value="TreeGrafter"/>
</dbReference>
<gene>
    <name evidence="5" type="ORF">LIP_3469</name>
</gene>
<dbReference type="GO" id="GO:0055070">
    <property type="term" value="P:copper ion homeostasis"/>
    <property type="evidence" value="ECO:0007669"/>
    <property type="project" value="TreeGrafter"/>
</dbReference>
<dbReference type="PROSITE" id="PS01047">
    <property type="entry name" value="HMA_1"/>
    <property type="match status" value="1"/>
</dbReference>
<keyword evidence="2" id="KW-1278">Translocase</keyword>
<dbReference type="InterPro" id="IPR001802">
    <property type="entry name" value="MerP/CopZ"/>
</dbReference>
<dbReference type="GO" id="GO:0016020">
    <property type="term" value="C:membrane"/>
    <property type="evidence" value="ECO:0007669"/>
    <property type="project" value="TreeGrafter"/>
</dbReference>
<evidence type="ECO:0000256" key="2">
    <source>
        <dbReference type="ARBA" id="ARBA00022967"/>
    </source>
</evidence>
<sequence>MAEVRIGLGGMSCPSCAPTIERALGEIPGVGTASVNFTVEQATVRFDPERTETQAVVHVVEEMGYTARRARAWLKLGGMSGASCAQTPPRG</sequence>
<protein>
    <submittedName>
        <fullName evidence="5">ATPase P</fullName>
    </submittedName>
</protein>
<proteinExistence type="predicted"/>
<dbReference type="PANTHER" id="PTHR43520:SF8">
    <property type="entry name" value="P-TYPE CU(+) TRANSPORTER"/>
    <property type="match status" value="1"/>
</dbReference>
<dbReference type="PANTHER" id="PTHR43520">
    <property type="entry name" value="ATP7, ISOFORM B"/>
    <property type="match status" value="1"/>
</dbReference>
<dbReference type="EMBL" id="AP014924">
    <property type="protein sequence ID" value="BAS29281.1"/>
    <property type="molecule type" value="Genomic_DNA"/>
</dbReference>
<dbReference type="SUPFAM" id="SSF55008">
    <property type="entry name" value="HMA, heavy metal-associated domain"/>
    <property type="match status" value="1"/>
</dbReference>
<evidence type="ECO:0000259" key="4">
    <source>
        <dbReference type="PROSITE" id="PS50846"/>
    </source>
</evidence>
<dbReference type="PRINTS" id="PR00946">
    <property type="entry name" value="HGSCAVENGER"/>
</dbReference>
<feature type="domain" description="HMA" evidence="4">
    <location>
        <begin position="2"/>
        <end position="68"/>
    </location>
</feature>
<dbReference type="KEGG" id="lpil:LIP_3469"/>